<dbReference type="EMBL" id="JABFTT010000014">
    <property type="protein sequence ID" value="MCE8021872.1"/>
    <property type="molecule type" value="Genomic_DNA"/>
</dbReference>
<feature type="domain" description="Tripartite ATP-independent periplasmic transporters DctQ component" evidence="10">
    <location>
        <begin position="27"/>
        <end position="157"/>
    </location>
</feature>
<keyword evidence="7 9" id="KW-0472">Membrane</keyword>
<evidence type="ECO:0000256" key="9">
    <source>
        <dbReference type="RuleBase" id="RU369079"/>
    </source>
</evidence>
<evidence type="ECO:0000256" key="1">
    <source>
        <dbReference type="ARBA" id="ARBA00004429"/>
    </source>
</evidence>
<comment type="function">
    <text evidence="9">Part of the tripartite ATP-independent periplasmic (TRAP) transport system.</text>
</comment>
<reference evidence="11 12" key="1">
    <citation type="journal article" date="2021" name="Front. Microbiol.">
        <title>Aerobic Denitrification and Heterotrophic Sulfur Oxidation in the Genus Halomonas Revealed by Six Novel Species Characterizations and Genome-Based Analysis.</title>
        <authorList>
            <person name="Wang L."/>
            <person name="Shao Z."/>
        </authorList>
    </citation>
    <scope>NUCLEOTIDE SEQUENCE [LARGE SCALE GENOMIC DNA]</scope>
    <source>
        <strain evidence="11 12">MCCC 1A11036</strain>
    </source>
</reference>
<comment type="subunit">
    <text evidence="9">The complex comprises the extracytoplasmic solute receptor protein and the two transmembrane proteins.</text>
</comment>
<evidence type="ECO:0000313" key="12">
    <source>
        <dbReference type="Proteomes" id="UP001320122"/>
    </source>
</evidence>
<dbReference type="Proteomes" id="UP001320122">
    <property type="component" value="Unassembled WGS sequence"/>
</dbReference>
<keyword evidence="6 9" id="KW-1133">Transmembrane helix</keyword>
<protein>
    <recommendedName>
        <fullName evidence="9">TRAP transporter small permease protein</fullName>
    </recommendedName>
</protein>
<keyword evidence="5 9" id="KW-0812">Transmembrane</keyword>
<dbReference type="PANTHER" id="PTHR35011:SF2">
    <property type="entry name" value="2,3-DIKETO-L-GULONATE TRAP TRANSPORTER SMALL PERMEASE PROTEIN YIAM"/>
    <property type="match status" value="1"/>
</dbReference>
<comment type="caution">
    <text evidence="9">Lacks conserved residue(s) required for the propagation of feature annotation.</text>
</comment>
<evidence type="ECO:0000256" key="8">
    <source>
        <dbReference type="ARBA" id="ARBA00038436"/>
    </source>
</evidence>
<proteinExistence type="inferred from homology"/>
<name>A0ABS9AJE5_9GAMM</name>
<evidence type="ECO:0000256" key="2">
    <source>
        <dbReference type="ARBA" id="ARBA00022448"/>
    </source>
</evidence>
<evidence type="ECO:0000256" key="6">
    <source>
        <dbReference type="ARBA" id="ARBA00022989"/>
    </source>
</evidence>
<gene>
    <name evidence="11" type="ORF">HOP51_17380</name>
</gene>
<evidence type="ECO:0000256" key="3">
    <source>
        <dbReference type="ARBA" id="ARBA00022475"/>
    </source>
</evidence>
<sequence>MTFFRFLDWLLDRLVGPFVAVLGLFIALAFAAGITLRSLGISLFGMEELVLFAVVWFYMLGAVLASKDRAHLQADFIPVMVKSEALALTIRIVATVISMLMAGLFMLWSHELLQWAFSRRQSTPVFSLPIYIAQASLFIAAVFMTLYLVRDLVSDIKALCRRRQDKNTRV</sequence>
<comment type="caution">
    <text evidence="11">The sequence shown here is derived from an EMBL/GenBank/DDBJ whole genome shotgun (WGS) entry which is preliminary data.</text>
</comment>
<feature type="transmembrane region" description="Helical" evidence="9">
    <location>
        <begin position="41"/>
        <end position="64"/>
    </location>
</feature>
<evidence type="ECO:0000256" key="4">
    <source>
        <dbReference type="ARBA" id="ARBA00022519"/>
    </source>
</evidence>
<dbReference type="InterPro" id="IPR007387">
    <property type="entry name" value="TRAP_DctQ"/>
</dbReference>
<comment type="similarity">
    <text evidence="8 9">Belongs to the TRAP transporter small permease family.</text>
</comment>
<feature type="transmembrane region" description="Helical" evidence="9">
    <location>
        <begin position="85"/>
        <end position="108"/>
    </location>
</feature>
<evidence type="ECO:0000256" key="7">
    <source>
        <dbReference type="ARBA" id="ARBA00023136"/>
    </source>
</evidence>
<evidence type="ECO:0000256" key="5">
    <source>
        <dbReference type="ARBA" id="ARBA00022692"/>
    </source>
</evidence>
<keyword evidence="12" id="KW-1185">Reference proteome</keyword>
<evidence type="ECO:0000313" key="11">
    <source>
        <dbReference type="EMBL" id="MCE8021872.1"/>
    </source>
</evidence>
<organism evidence="11 12">
    <name type="scientific">Billgrantia zhangzhouensis</name>
    <dbReference type="NCBI Taxonomy" id="2733481"/>
    <lineage>
        <taxon>Bacteria</taxon>
        <taxon>Pseudomonadati</taxon>
        <taxon>Pseudomonadota</taxon>
        <taxon>Gammaproteobacteria</taxon>
        <taxon>Oceanospirillales</taxon>
        <taxon>Halomonadaceae</taxon>
        <taxon>Billgrantia</taxon>
    </lineage>
</organism>
<dbReference type="RefSeq" id="WP_234275194.1">
    <property type="nucleotide sequence ID" value="NZ_JABFTT010000014.1"/>
</dbReference>
<keyword evidence="3" id="KW-1003">Cell membrane</keyword>
<comment type="subcellular location">
    <subcellularLocation>
        <location evidence="1 9">Cell inner membrane</location>
        <topology evidence="1 9">Multi-pass membrane protein</topology>
    </subcellularLocation>
</comment>
<dbReference type="InterPro" id="IPR055348">
    <property type="entry name" value="DctQ"/>
</dbReference>
<dbReference type="Pfam" id="PF04290">
    <property type="entry name" value="DctQ"/>
    <property type="match status" value="1"/>
</dbReference>
<dbReference type="PANTHER" id="PTHR35011">
    <property type="entry name" value="2,3-DIKETO-L-GULONATE TRAP TRANSPORTER SMALL PERMEASE PROTEIN YIAM"/>
    <property type="match status" value="1"/>
</dbReference>
<evidence type="ECO:0000259" key="10">
    <source>
        <dbReference type="Pfam" id="PF04290"/>
    </source>
</evidence>
<accession>A0ABS9AJE5</accession>
<keyword evidence="4 9" id="KW-0997">Cell inner membrane</keyword>
<feature type="transmembrane region" description="Helical" evidence="9">
    <location>
        <begin position="128"/>
        <end position="149"/>
    </location>
</feature>
<keyword evidence="2 9" id="KW-0813">Transport</keyword>